<organism evidence="3 4">
    <name type="scientific">Vulcanisaeta moutnovskia (strain 768-28)</name>
    <dbReference type="NCBI Taxonomy" id="985053"/>
    <lineage>
        <taxon>Archaea</taxon>
        <taxon>Thermoproteota</taxon>
        <taxon>Thermoprotei</taxon>
        <taxon>Thermoproteales</taxon>
        <taxon>Thermoproteaceae</taxon>
        <taxon>Vulcanisaeta</taxon>
    </lineage>
</organism>
<keyword evidence="4" id="KW-1185">Reference proteome</keyword>
<dbReference type="Pfam" id="PF01408">
    <property type="entry name" value="GFO_IDH_MocA"/>
    <property type="match status" value="1"/>
</dbReference>
<name>F0QYM4_VULM7</name>
<dbReference type="InterPro" id="IPR036291">
    <property type="entry name" value="NAD(P)-bd_dom_sf"/>
</dbReference>
<dbReference type="InterPro" id="IPR055170">
    <property type="entry name" value="GFO_IDH_MocA-like_dom"/>
</dbReference>
<feature type="domain" description="Gfo/Idh/MocA-like oxidoreductase N-terminal" evidence="1">
    <location>
        <begin position="8"/>
        <end position="123"/>
    </location>
</feature>
<gene>
    <name evidence="3" type="ordered locus">VMUT_1252</name>
</gene>
<accession>F0QYM4</accession>
<protein>
    <submittedName>
        <fullName evidence="3">Oxidoreductase domain protein</fullName>
    </submittedName>
</protein>
<feature type="domain" description="GFO/IDH/MocA-like oxidoreductase" evidence="2">
    <location>
        <begin position="134"/>
        <end position="251"/>
    </location>
</feature>
<dbReference type="HOGENOM" id="CLU_023194_1_3_2"/>
<dbReference type="Pfam" id="PF22725">
    <property type="entry name" value="GFO_IDH_MocA_C3"/>
    <property type="match status" value="1"/>
</dbReference>
<evidence type="ECO:0000259" key="1">
    <source>
        <dbReference type="Pfam" id="PF01408"/>
    </source>
</evidence>
<dbReference type="PANTHER" id="PTHR43377">
    <property type="entry name" value="BILIVERDIN REDUCTASE A"/>
    <property type="match status" value="1"/>
</dbReference>
<proteinExistence type="predicted"/>
<dbReference type="EMBL" id="CP002529">
    <property type="protein sequence ID" value="ADY01457.1"/>
    <property type="molecule type" value="Genomic_DNA"/>
</dbReference>
<dbReference type="eggNOG" id="arCOG01622">
    <property type="taxonomic scope" value="Archaea"/>
</dbReference>
<dbReference type="Gene3D" id="3.40.50.720">
    <property type="entry name" value="NAD(P)-binding Rossmann-like Domain"/>
    <property type="match status" value="1"/>
</dbReference>
<sequence>MRMEKAVGIAVSGLGEISQLHIKGILRSKHGKLIGVFSHSHERAREIARMYGIKAYSSYEELCRDNDVDAVIIASKDEDHLPQTVEAAKAGKHVLVEKPPALTVTDVEFMNKICKENNVICMPVHNYIYTPQMMRLKDIIMRGDLGKPLYAFASVFHKISEENARKYHGTLITQAYHLVYSLLFLFGDAEYVTGYLDNVSYKEYKNIDDLAIVILKFKNGVVGHILSGWCCDDPTPTSWTWMVKVFLEKGVFTFNSMEALSYSQSASYYQSRTIDFQESFFNIVSYFIDNVIINKEPPLSTMEDAIKTFKILESIKSHKIDIARI</sequence>
<dbReference type="SUPFAM" id="SSF51735">
    <property type="entry name" value="NAD(P)-binding Rossmann-fold domains"/>
    <property type="match status" value="1"/>
</dbReference>
<dbReference type="Proteomes" id="UP000007485">
    <property type="component" value="Chromosome"/>
</dbReference>
<dbReference type="Gene3D" id="3.30.360.10">
    <property type="entry name" value="Dihydrodipicolinate Reductase, domain 2"/>
    <property type="match status" value="1"/>
</dbReference>
<dbReference type="InterPro" id="IPR051450">
    <property type="entry name" value="Gfo/Idh/MocA_Oxidoreductases"/>
</dbReference>
<dbReference type="KEGG" id="vmo:VMUT_1252"/>
<dbReference type="InterPro" id="IPR000683">
    <property type="entry name" value="Gfo/Idh/MocA-like_OxRdtase_N"/>
</dbReference>
<evidence type="ECO:0000313" key="4">
    <source>
        <dbReference type="Proteomes" id="UP000007485"/>
    </source>
</evidence>
<evidence type="ECO:0000313" key="3">
    <source>
        <dbReference type="EMBL" id="ADY01457.1"/>
    </source>
</evidence>
<dbReference type="AlphaFoldDB" id="F0QYM4"/>
<dbReference type="STRING" id="985053.VMUT_1252"/>
<dbReference type="GO" id="GO:0000166">
    <property type="term" value="F:nucleotide binding"/>
    <property type="evidence" value="ECO:0007669"/>
    <property type="project" value="InterPro"/>
</dbReference>
<evidence type="ECO:0000259" key="2">
    <source>
        <dbReference type="Pfam" id="PF22725"/>
    </source>
</evidence>
<dbReference type="PANTHER" id="PTHR43377:SF1">
    <property type="entry name" value="BILIVERDIN REDUCTASE A"/>
    <property type="match status" value="1"/>
</dbReference>
<dbReference type="SUPFAM" id="SSF55347">
    <property type="entry name" value="Glyceraldehyde-3-phosphate dehydrogenase-like, C-terminal domain"/>
    <property type="match status" value="1"/>
</dbReference>
<reference evidence="3 4" key="1">
    <citation type="journal article" date="2011" name="J. Bacteriol.">
        <title>Complete genome sequence of 'Vulcanisaeta moutnovskia' strain 768-28, a novel member of the hyperthermophilic crenarchaeal genus vulcanisaeta.</title>
        <authorList>
            <person name="Gumerov V.M."/>
            <person name="Mardanov A.V."/>
            <person name="Beletsky A.V."/>
            <person name="Prokofeva M.I."/>
            <person name="Bonch-Osmolovskaya E.A."/>
            <person name="Ravin N.V."/>
            <person name="Skryabin K.G."/>
        </authorList>
    </citation>
    <scope>NUCLEOTIDE SEQUENCE [LARGE SCALE GENOMIC DNA]</scope>
    <source>
        <strain evidence="3 4">768-28</strain>
    </source>
</reference>